<accession>A0A151NTP0</accession>
<evidence type="ECO:0000313" key="2">
    <source>
        <dbReference type="Proteomes" id="UP000050525"/>
    </source>
</evidence>
<reference evidence="1 2" key="1">
    <citation type="journal article" date="2012" name="Genome Biol.">
        <title>Sequencing three crocodilian genomes to illuminate the evolution of archosaurs and amniotes.</title>
        <authorList>
            <person name="St John J.A."/>
            <person name="Braun E.L."/>
            <person name="Isberg S.R."/>
            <person name="Miles L.G."/>
            <person name="Chong A.Y."/>
            <person name="Gongora J."/>
            <person name="Dalzell P."/>
            <person name="Moran C."/>
            <person name="Bed'hom B."/>
            <person name="Abzhanov A."/>
            <person name="Burgess S.C."/>
            <person name="Cooksey A.M."/>
            <person name="Castoe T.A."/>
            <person name="Crawford N.G."/>
            <person name="Densmore L.D."/>
            <person name="Drew J.C."/>
            <person name="Edwards S.V."/>
            <person name="Faircloth B.C."/>
            <person name="Fujita M.K."/>
            <person name="Greenwold M.J."/>
            <person name="Hoffmann F.G."/>
            <person name="Howard J.M."/>
            <person name="Iguchi T."/>
            <person name="Janes D.E."/>
            <person name="Khan S.Y."/>
            <person name="Kohno S."/>
            <person name="de Koning A.J."/>
            <person name="Lance S.L."/>
            <person name="McCarthy F.M."/>
            <person name="McCormack J.E."/>
            <person name="Merchant M.E."/>
            <person name="Peterson D.G."/>
            <person name="Pollock D.D."/>
            <person name="Pourmand N."/>
            <person name="Raney B.J."/>
            <person name="Roessler K.A."/>
            <person name="Sanford J.R."/>
            <person name="Sawyer R.H."/>
            <person name="Schmidt C.J."/>
            <person name="Triplett E.W."/>
            <person name="Tuberville T.D."/>
            <person name="Venegas-Anaya M."/>
            <person name="Howard J.T."/>
            <person name="Jarvis E.D."/>
            <person name="Guillette L.J.Jr."/>
            <person name="Glenn T.C."/>
            <person name="Green R.E."/>
            <person name="Ray D.A."/>
        </authorList>
    </citation>
    <scope>NUCLEOTIDE SEQUENCE [LARGE SCALE GENOMIC DNA]</scope>
    <source>
        <strain evidence="1">KSC_2009_1</strain>
    </source>
</reference>
<evidence type="ECO:0008006" key="3">
    <source>
        <dbReference type="Google" id="ProtNLM"/>
    </source>
</evidence>
<evidence type="ECO:0000313" key="1">
    <source>
        <dbReference type="EMBL" id="KYO40113.1"/>
    </source>
</evidence>
<keyword evidence="2" id="KW-1185">Reference proteome</keyword>
<dbReference type="Proteomes" id="UP000050525">
    <property type="component" value="Unassembled WGS sequence"/>
</dbReference>
<gene>
    <name evidence="1" type="ORF">Y1Q_0013303</name>
</gene>
<dbReference type="InterPro" id="IPR013783">
    <property type="entry name" value="Ig-like_fold"/>
</dbReference>
<sequence>MAIKINVQLIQSSPGVVKPGETVTLTCIVSTYTISTGEHAKEAYMQFRDERFIKKTKKLSDTMKKVKCPGFVSDGDKQVEKHKPTTASEKKSYSAAEKILRISKDGG</sequence>
<dbReference type="Gene3D" id="2.60.40.10">
    <property type="entry name" value="Immunoglobulins"/>
    <property type="match status" value="1"/>
</dbReference>
<name>A0A151NTP0_ALLMI</name>
<organism evidence="1 2">
    <name type="scientific">Alligator mississippiensis</name>
    <name type="common">American alligator</name>
    <dbReference type="NCBI Taxonomy" id="8496"/>
    <lineage>
        <taxon>Eukaryota</taxon>
        <taxon>Metazoa</taxon>
        <taxon>Chordata</taxon>
        <taxon>Craniata</taxon>
        <taxon>Vertebrata</taxon>
        <taxon>Euteleostomi</taxon>
        <taxon>Archelosauria</taxon>
        <taxon>Archosauria</taxon>
        <taxon>Crocodylia</taxon>
        <taxon>Alligatoridae</taxon>
        <taxon>Alligatorinae</taxon>
        <taxon>Alligator</taxon>
    </lineage>
</organism>
<dbReference type="EMBL" id="AKHW03002077">
    <property type="protein sequence ID" value="KYO40113.1"/>
    <property type="molecule type" value="Genomic_DNA"/>
</dbReference>
<dbReference type="InterPro" id="IPR036179">
    <property type="entry name" value="Ig-like_dom_sf"/>
</dbReference>
<comment type="caution">
    <text evidence="1">The sequence shown here is derived from an EMBL/GenBank/DDBJ whole genome shotgun (WGS) entry which is preliminary data.</text>
</comment>
<proteinExistence type="predicted"/>
<dbReference type="SUPFAM" id="SSF48726">
    <property type="entry name" value="Immunoglobulin"/>
    <property type="match status" value="1"/>
</dbReference>
<protein>
    <recommendedName>
        <fullName evidence="3">Ig-like domain-containing protein</fullName>
    </recommendedName>
</protein>
<dbReference type="AlphaFoldDB" id="A0A151NTP0"/>